<evidence type="ECO:0000313" key="6">
    <source>
        <dbReference type="EMBL" id="MEX3595390.1"/>
    </source>
</evidence>
<proteinExistence type="predicted"/>
<keyword evidence="1" id="KW-0677">Repeat</keyword>
<name>A0ABV3V3S6_9MICC</name>
<dbReference type="Gene3D" id="3.40.50.300">
    <property type="entry name" value="P-loop containing nucleotide triphosphate hydrolases"/>
    <property type="match status" value="2"/>
</dbReference>
<evidence type="ECO:0000256" key="2">
    <source>
        <dbReference type="ARBA" id="ARBA00022741"/>
    </source>
</evidence>
<dbReference type="PANTHER" id="PTHR19211:SF6">
    <property type="entry name" value="BLL7188 PROTEIN"/>
    <property type="match status" value="1"/>
</dbReference>
<organism evidence="6 7">
    <name type="scientific">Kocuria carniphila</name>
    <dbReference type="NCBI Taxonomy" id="262208"/>
    <lineage>
        <taxon>Bacteria</taxon>
        <taxon>Bacillati</taxon>
        <taxon>Actinomycetota</taxon>
        <taxon>Actinomycetes</taxon>
        <taxon>Micrococcales</taxon>
        <taxon>Micrococcaceae</taxon>
        <taxon>Kocuria</taxon>
    </lineage>
</organism>
<dbReference type="SUPFAM" id="SSF52540">
    <property type="entry name" value="P-loop containing nucleoside triphosphate hydrolases"/>
    <property type="match status" value="2"/>
</dbReference>
<sequence>MTHSQQTLITFSGLGVTWADGTECFTDLSGSVPRGVTGLVGDNGSGKSTLLRVLTGQLAPTAGSLHRAASIAHVPQDVTAKSEWTMAQLLGIDRILKSLRAIEAGSVEEAEYDVVGDDWDIEERAQAELAARGLPTDLARCVAELSGGEIVRAALAGAVLRRAQLTVLDEPTNNLDTAAREDLFATVRGWKASLLIVSHDRQLLELVDQIVELRDGRLTEFGGTYSEYETYLATQQEAALREVSRAEAEAKKQKRERVEEETKLSHRVTRGEKFKRQKRKPGMAMGNDAMSAQVQAGKLRGILADREKTAAAAAAEARDALRADRHIRVQLPQTVVANGTKVLELERSLTDGDTERLDMAGPERVRLAGRNGSGKTTLLERVVAWTADSADSAEGPRDADLAGVAPWTVRYCITPVGYVPQRLTVERPELTLVQELQLANPAATEHACRETLARFLFRGAQSDKRMGELSGGELLRLALARVLTSEPAPKLLILDEPTNNLDLRSVDQLVDALTAFEGALLVVSHDDSFIERIGVMRSLELD</sequence>
<dbReference type="RefSeq" id="WP_315277226.1">
    <property type="nucleotide sequence ID" value="NZ_CAUREL010000007.1"/>
</dbReference>
<accession>A0ABV3V3S6</accession>
<reference evidence="6 7" key="1">
    <citation type="journal article" date="2024" name="Fungal Genet. Biol.">
        <title>The porcine skin microbiome exhibits broad fungal antagonism.</title>
        <authorList>
            <person name="De La Cruz K.F."/>
            <person name="Townsend E.C."/>
            <person name="Alex Cheong J.Z."/>
            <person name="Salamzade R."/>
            <person name="Liu A."/>
            <person name="Sandstrom S."/>
            <person name="Davila E."/>
            <person name="Huang L."/>
            <person name="Xu K.H."/>
            <person name="Wu S.Y."/>
            <person name="Meudt J.J."/>
            <person name="Shanmuganayagam D."/>
            <person name="Gibson A.L.F."/>
            <person name="Kalan L.R."/>
        </authorList>
    </citation>
    <scope>NUCLEOTIDE SEQUENCE [LARGE SCALE GENOMIC DNA]</scope>
    <source>
        <strain evidence="6 7">LK2625</strain>
    </source>
</reference>
<feature type="domain" description="ABC transporter" evidence="5">
    <location>
        <begin position="9"/>
        <end position="240"/>
    </location>
</feature>
<feature type="compositionally biased region" description="Basic and acidic residues" evidence="4">
    <location>
        <begin position="250"/>
        <end position="274"/>
    </location>
</feature>
<dbReference type="GO" id="GO:0005524">
    <property type="term" value="F:ATP binding"/>
    <property type="evidence" value="ECO:0007669"/>
    <property type="project" value="UniProtKB-KW"/>
</dbReference>
<evidence type="ECO:0000256" key="3">
    <source>
        <dbReference type="ARBA" id="ARBA00022840"/>
    </source>
</evidence>
<evidence type="ECO:0000256" key="1">
    <source>
        <dbReference type="ARBA" id="ARBA00022737"/>
    </source>
</evidence>
<dbReference type="InterPro" id="IPR003439">
    <property type="entry name" value="ABC_transporter-like_ATP-bd"/>
</dbReference>
<dbReference type="Pfam" id="PF00005">
    <property type="entry name" value="ABC_tran"/>
    <property type="match status" value="2"/>
</dbReference>
<dbReference type="PANTHER" id="PTHR19211">
    <property type="entry name" value="ATP-BINDING TRANSPORT PROTEIN-RELATED"/>
    <property type="match status" value="1"/>
</dbReference>
<keyword evidence="2" id="KW-0547">Nucleotide-binding</keyword>
<dbReference type="SMART" id="SM00382">
    <property type="entry name" value="AAA"/>
    <property type="match status" value="2"/>
</dbReference>
<dbReference type="PROSITE" id="PS50893">
    <property type="entry name" value="ABC_TRANSPORTER_2"/>
    <property type="match status" value="1"/>
</dbReference>
<dbReference type="Proteomes" id="UP001558481">
    <property type="component" value="Unassembled WGS sequence"/>
</dbReference>
<feature type="region of interest" description="Disordered" evidence="4">
    <location>
        <begin position="250"/>
        <end position="285"/>
    </location>
</feature>
<keyword evidence="3 6" id="KW-0067">ATP-binding</keyword>
<dbReference type="PROSITE" id="PS00211">
    <property type="entry name" value="ABC_TRANSPORTER_1"/>
    <property type="match status" value="1"/>
</dbReference>
<gene>
    <name evidence="6" type="ORF">VVR66_11755</name>
</gene>
<keyword evidence="7" id="KW-1185">Reference proteome</keyword>
<evidence type="ECO:0000256" key="4">
    <source>
        <dbReference type="SAM" id="MobiDB-lite"/>
    </source>
</evidence>
<protein>
    <submittedName>
        <fullName evidence="6">ATP-binding cassette domain-containing protein</fullName>
    </submittedName>
</protein>
<dbReference type="EMBL" id="JAYWLU010000012">
    <property type="protein sequence ID" value="MEX3595390.1"/>
    <property type="molecule type" value="Genomic_DNA"/>
</dbReference>
<evidence type="ECO:0000259" key="5">
    <source>
        <dbReference type="PROSITE" id="PS50893"/>
    </source>
</evidence>
<evidence type="ECO:0000313" key="7">
    <source>
        <dbReference type="Proteomes" id="UP001558481"/>
    </source>
</evidence>
<dbReference type="InterPro" id="IPR027417">
    <property type="entry name" value="P-loop_NTPase"/>
</dbReference>
<dbReference type="InterPro" id="IPR017871">
    <property type="entry name" value="ABC_transporter-like_CS"/>
</dbReference>
<dbReference type="InterPro" id="IPR050611">
    <property type="entry name" value="ABCF"/>
</dbReference>
<dbReference type="InterPro" id="IPR003593">
    <property type="entry name" value="AAA+_ATPase"/>
</dbReference>
<comment type="caution">
    <text evidence="6">The sequence shown here is derived from an EMBL/GenBank/DDBJ whole genome shotgun (WGS) entry which is preliminary data.</text>
</comment>